<dbReference type="Gene3D" id="3.30.1340.30">
    <property type="match status" value="1"/>
</dbReference>
<accession>A0A6G8PYA8</accession>
<feature type="compositionally biased region" description="Basic and acidic residues" evidence="1">
    <location>
        <begin position="148"/>
        <end position="162"/>
    </location>
</feature>
<name>A0A6G8PYA8_9ACTN</name>
<feature type="region of interest" description="Disordered" evidence="1">
    <location>
        <begin position="95"/>
        <end position="183"/>
    </location>
</feature>
<dbReference type="Proteomes" id="UP000502706">
    <property type="component" value="Chromosome"/>
</dbReference>
<dbReference type="InterPro" id="IPR007055">
    <property type="entry name" value="BON_dom"/>
</dbReference>
<protein>
    <submittedName>
        <fullName evidence="3">BON domain-containing protein</fullName>
    </submittedName>
</protein>
<proteinExistence type="predicted"/>
<evidence type="ECO:0000313" key="4">
    <source>
        <dbReference type="Proteomes" id="UP000502706"/>
    </source>
</evidence>
<feature type="compositionally biased region" description="Basic and acidic residues" evidence="1">
    <location>
        <begin position="100"/>
        <end position="116"/>
    </location>
</feature>
<dbReference type="KEGG" id="rmar:GBA65_12395"/>
<dbReference type="Pfam" id="PF04972">
    <property type="entry name" value="BON"/>
    <property type="match status" value="1"/>
</dbReference>
<dbReference type="PROSITE" id="PS50914">
    <property type="entry name" value="BON"/>
    <property type="match status" value="1"/>
</dbReference>
<gene>
    <name evidence="3" type="ORF">GBA65_12395</name>
</gene>
<evidence type="ECO:0000256" key="1">
    <source>
        <dbReference type="SAM" id="MobiDB-lite"/>
    </source>
</evidence>
<sequence length="253" mass="26235">MIRSRDLEAPTLAKTTKAAGTLLGTRTGRKATAKAGKAASKAAAKSAKAQAKLAKRALSTSEPRGSRLLKYGLFALGGFAIGALLARAGGNQDASFTDGTGHHTPDADSPAGRRGETWGSGTPTGSTPGGAQGSAGPESGVAEPPLQKPEDPNRTGAEREYSDPSSGPLIGRSHDPERGDVPVQYEELENRIRTRIGEDPRTLGLQHLNVEVNDDVADIRGVAPSQEAKDAVSEIAADTPGVREVRNLMTLQA</sequence>
<reference evidence="3 4" key="1">
    <citation type="submission" date="2019-10" db="EMBL/GenBank/DDBJ databases">
        <title>Rubrobacter sp nov SCSIO 52915 isolated from a deep-sea sediment in the South China Sea.</title>
        <authorList>
            <person name="Chen R.W."/>
        </authorList>
    </citation>
    <scope>NUCLEOTIDE SEQUENCE [LARGE SCALE GENOMIC DNA]</scope>
    <source>
        <strain evidence="3 4">SCSIO 52915</strain>
    </source>
</reference>
<organism evidence="3 4">
    <name type="scientific">Rubrobacter marinus</name>
    <dbReference type="NCBI Taxonomy" id="2653852"/>
    <lineage>
        <taxon>Bacteria</taxon>
        <taxon>Bacillati</taxon>
        <taxon>Actinomycetota</taxon>
        <taxon>Rubrobacteria</taxon>
        <taxon>Rubrobacterales</taxon>
        <taxon>Rubrobacteraceae</taxon>
        <taxon>Rubrobacter</taxon>
    </lineage>
</organism>
<evidence type="ECO:0000313" key="3">
    <source>
        <dbReference type="EMBL" id="QIN79186.1"/>
    </source>
</evidence>
<dbReference type="AlphaFoldDB" id="A0A6G8PYA8"/>
<feature type="domain" description="BON" evidence="2">
    <location>
        <begin position="184"/>
        <end position="253"/>
    </location>
</feature>
<keyword evidence="4" id="KW-1185">Reference proteome</keyword>
<dbReference type="EMBL" id="CP045121">
    <property type="protein sequence ID" value="QIN79186.1"/>
    <property type="molecule type" value="Genomic_DNA"/>
</dbReference>
<feature type="region of interest" description="Disordered" evidence="1">
    <location>
        <begin position="18"/>
        <end position="39"/>
    </location>
</feature>
<evidence type="ECO:0000259" key="2">
    <source>
        <dbReference type="PROSITE" id="PS50914"/>
    </source>
</evidence>